<keyword evidence="2" id="KW-1185">Reference proteome</keyword>
<name>A0A1Q3E8A1_LENED</name>
<reference evidence="1 2" key="1">
    <citation type="submission" date="2016-08" db="EMBL/GenBank/DDBJ databases">
        <authorList>
            <consortium name="Lentinula edodes genome sequencing consortium"/>
            <person name="Sakamoto Y."/>
            <person name="Nakade K."/>
            <person name="Sato S."/>
            <person name="Yoshida Y."/>
            <person name="Miyazaki K."/>
            <person name="Natsume S."/>
            <person name="Konno N."/>
        </authorList>
    </citation>
    <scope>NUCLEOTIDE SEQUENCE [LARGE SCALE GENOMIC DNA]</scope>
    <source>
        <strain evidence="1 2">NBRC 111202</strain>
    </source>
</reference>
<evidence type="ECO:0000313" key="2">
    <source>
        <dbReference type="Proteomes" id="UP000188533"/>
    </source>
</evidence>
<dbReference type="AlphaFoldDB" id="A0A1Q3E8A1"/>
<dbReference type="EMBL" id="BDGU01000149">
    <property type="protein sequence ID" value="GAW03475.1"/>
    <property type="molecule type" value="Genomic_DNA"/>
</dbReference>
<dbReference type="Proteomes" id="UP000188533">
    <property type="component" value="Unassembled WGS sequence"/>
</dbReference>
<reference evidence="1 2" key="2">
    <citation type="submission" date="2017-02" db="EMBL/GenBank/DDBJ databases">
        <title>A genome survey and senescence transcriptome analysis in Lentinula edodes.</title>
        <authorList>
            <person name="Sakamoto Y."/>
            <person name="Nakade K."/>
            <person name="Sato S."/>
            <person name="Yoshida Y."/>
            <person name="Miyazaki K."/>
            <person name="Natsume S."/>
            <person name="Konno N."/>
        </authorList>
    </citation>
    <scope>NUCLEOTIDE SEQUENCE [LARGE SCALE GENOMIC DNA]</scope>
    <source>
        <strain evidence="1 2">NBRC 111202</strain>
    </source>
</reference>
<sequence>MDKGFKLYIVATSNLNEEAKPEETESCTCGPYLDSASWVEQKSYEAHPQEMMPLRSISIKKNRSSIGALVHAVPS</sequence>
<comment type="caution">
    <text evidence="1">The sequence shown here is derived from an EMBL/GenBank/DDBJ whole genome shotgun (WGS) entry which is preliminary data.</text>
</comment>
<protein>
    <submittedName>
        <fullName evidence="1">Uncharacterized protein</fullName>
    </submittedName>
</protein>
<evidence type="ECO:0000313" key="1">
    <source>
        <dbReference type="EMBL" id="GAW03475.1"/>
    </source>
</evidence>
<accession>A0A1Q3E8A1</accession>
<gene>
    <name evidence="1" type="ORF">LENED_005203</name>
</gene>
<organism evidence="1 2">
    <name type="scientific">Lentinula edodes</name>
    <name type="common">Shiitake mushroom</name>
    <name type="synonym">Lentinus edodes</name>
    <dbReference type="NCBI Taxonomy" id="5353"/>
    <lineage>
        <taxon>Eukaryota</taxon>
        <taxon>Fungi</taxon>
        <taxon>Dikarya</taxon>
        <taxon>Basidiomycota</taxon>
        <taxon>Agaricomycotina</taxon>
        <taxon>Agaricomycetes</taxon>
        <taxon>Agaricomycetidae</taxon>
        <taxon>Agaricales</taxon>
        <taxon>Marasmiineae</taxon>
        <taxon>Omphalotaceae</taxon>
        <taxon>Lentinula</taxon>
    </lineage>
</organism>
<proteinExistence type="predicted"/>